<dbReference type="SMART" id="SM00053">
    <property type="entry name" value="DYNc"/>
    <property type="match status" value="1"/>
</dbReference>
<evidence type="ECO:0000259" key="3">
    <source>
        <dbReference type="PROSITE" id="PS51388"/>
    </source>
</evidence>
<evidence type="ECO:0000313" key="6">
    <source>
        <dbReference type="Proteomes" id="UP000800096"/>
    </source>
</evidence>
<dbReference type="GO" id="GO:0000266">
    <property type="term" value="P:mitochondrial fission"/>
    <property type="evidence" value="ECO:0007669"/>
    <property type="project" value="TreeGrafter"/>
</dbReference>
<dbReference type="InterPro" id="IPR022812">
    <property type="entry name" value="Dynamin"/>
</dbReference>
<dbReference type="Proteomes" id="UP000800096">
    <property type="component" value="Unassembled WGS sequence"/>
</dbReference>
<evidence type="ECO:0000256" key="1">
    <source>
        <dbReference type="ARBA" id="ARBA00022741"/>
    </source>
</evidence>
<gene>
    <name evidence="5" type="ORF">BDU57DRAFT_581108</name>
</gene>
<dbReference type="CDD" id="cd08771">
    <property type="entry name" value="DLP_1"/>
    <property type="match status" value="1"/>
</dbReference>
<dbReference type="Pfam" id="PF00350">
    <property type="entry name" value="Dynamin_N"/>
    <property type="match status" value="1"/>
</dbReference>
<sequence length="714" mass="80361">MESKPSGLASQALLNKIDQLRELNVKSIELPQLVVLGDQSSGKSSVLESLTSFSFPQAPGLCTRYATQISCCREPEESVTVSIIPQQNADAVTKTRLRAFKRNTTKLTNDVLVQIIQDANKVMGIRTTAEDTDPSLCTFSNNTLKIEICGPEQEHFTVIDVPGIFRVSSPPFTTDEDVDLVRNMVDSYIKNNRTIILAVLPSNVDITTQEILKMAEKADPGGVRTMGVLTKPDLVTEVATQRAIKDLVLGKGKQLRLGYCVVKNRSADDAQSTAFERLAQEEAFFGKPAWREIAASGRCGVGSLKTRLSDLLMNITKREFPHVKAEAMKQLEQRRRELEDMGPSRTDQSAQMMYLGRLGSKFQAVTQCALNGYYDSESLFAENPDLKLITAVTKTNEKFANTFWRRGHKRHTSPDWDDEGEAVYDLAGNDDNYLAQDILLSYPELHDIVKTDSYECSKPKAFNDDSITDHIEKVYQLNRGPELGTFSGSILSATFREQSEKWEPLVLAHVSELIGLVHDYISTLLACICPDEQILAQLWETVLIEQLRKAYIRAMEQARFLLRIERQSRPSTYNHYFNSEVQRKREDRFKELTAAAQYTSSEGAKLITVASVQDTIVNKENAQQIREDILDVLTSYYKVSRKRFVDNICNQVIGHFLLEGDESPLKIFNSELVMGLDSAQLELIAGEDVETRNRRSVLDSEIKNLEAAMRILRI</sequence>
<accession>A0A6A5QBT5</accession>
<name>A0A6A5QBT5_AMPQU</name>
<reference evidence="5" key="1">
    <citation type="journal article" date="2020" name="Stud. Mycol.">
        <title>101 Dothideomycetes genomes: a test case for predicting lifestyles and emergence of pathogens.</title>
        <authorList>
            <person name="Haridas S."/>
            <person name="Albert R."/>
            <person name="Binder M."/>
            <person name="Bloem J."/>
            <person name="Labutti K."/>
            <person name="Salamov A."/>
            <person name="Andreopoulos B."/>
            <person name="Baker S."/>
            <person name="Barry K."/>
            <person name="Bills G."/>
            <person name="Bluhm B."/>
            <person name="Cannon C."/>
            <person name="Castanera R."/>
            <person name="Culley D."/>
            <person name="Daum C."/>
            <person name="Ezra D."/>
            <person name="Gonzalez J."/>
            <person name="Henrissat B."/>
            <person name="Kuo A."/>
            <person name="Liang C."/>
            <person name="Lipzen A."/>
            <person name="Lutzoni F."/>
            <person name="Magnuson J."/>
            <person name="Mondo S."/>
            <person name="Nolan M."/>
            <person name="Ohm R."/>
            <person name="Pangilinan J."/>
            <person name="Park H.-J."/>
            <person name="Ramirez L."/>
            <person name="Alfaro M."/>
            <person name="Sun H."/>
            <person name="Tritt A."/>
            <person name="Yoshinaga Y."/>
            <person name="Zwiers L.-H."/>
            <person name="Turgeon B."/>
            <person name="Goodwin S."/>
            <person name="Spatafora J."/>
            <person name="Crous P."/>
            <person name="Grigoriev I."/>
        </authorList>
    </citation>
    <scope>NUCLEOTIDE SEQUENCE</scope>
    <source>
        <strain evidence="5">HMLAC05119</strain>
    </source>
</reference>
<dbReference type="SUPFAM" id="SSF52540">
    <property type="entry name" value="P-loop containing nucleoside triphosphate hydrolases"/>
    <property type="match status" value="1"/>
</dbReference>
<dbReference type="PRINTS" id="PR00195">
    <property type="entry name" value="DYNAMIN"/>
</dbReference>
<dbReference type="PANTHER" id="PTHR11566:SF215">
    <property type="entry name" value="DYNAMIN GTPASE"/>
    <property type="match status" value="1"/>
</dbReference>
<dbReference type="PANTHER" id="PTHR11566">
    <property type="entry name" value="DYNAMIN"/>
    <property type="match status" value="1"/>
</dbReference>
<dbReference type="PROSITE" id="PS51718">
    <property type="entry name" value="G_DYNAMIN_2"/>
    <property type="match status" value="1"/>
</dbReference>
<proteinExistence type="predicted"/>
<dbReference type="InterPro" id="IPR045063">
    <property type="entry name" value="Dynamin_N"/>
</dbReference>
<evidence type="ECO:0000259" key="4">
    <source>
        <dbReference type="PROSITE" id="PS51718"/>
    </source>
</evidence>
<dbReference type="GO" id="GO:0016559">
    <property type="term" value="P:peroxisome fission"/>
    <property type="evidence" value="ECO:0007669"/>
    <property type="project" value="TreeGrafter"/>
</dbReference>
<evidence type="ECO:0000256" key="2">
    <source>
        <dbReference type="ARBA" id="ARBA00023134"/>
    </source>
</evidence>
<keyword evidence="6" id="KW-1185">Reference proteome</keyword>
<feature type="domain" description="GED" evidence="3">
    <location>
        <begin position="626"/>
        <end position="714"/>
    </location>
</feature>
<dbReference type="Gene3D" id="3.40.50.300">
    <property type="entry name" value="P-loop containing nucleotide triphosphate hydrolases"/>
    <property type="match status" value="1"/>
</dbReference>
<protein>
    <submittedName>
        <fullName evidence="5">Interferon-induced GTP-binding protein Mx2</fullName>
    </submittedName>
</protein>
<dbReference type="GO" id="GO:0008017">
    <property type="term" value="F:microtubule binding"/>
    <property type="evidence" value="ECO:0007669"/>
    <property type="project" value="TreeGrafter"/>
</dbReference>
<dbReference type="OrthoDB" id="415706at2759"/>
<dbReference type="Pfam" id="PF01031">
    <property type="entry name" value="Dynamin_M"/>
    <property type="match status" value="1"/>
</dbReference>
<dbReference type="GO" id="GO:0006897">
    <property type="term" value="P:endocytosis"/>
    <property type="evidence" value="ECO:0007669"/>
    <property type="project" value="TreeGrafter"/>
</dbReference>
<feature type="domain" description="Dynamin-type G" evidence="4">
    <location>
        <begin position="27"/>
        <end position="321"/>
    </location>
</feature>
<organism evidence="5 6">
    <name type="scientific">Ampelomyces quisqualis</name>
    <name type="common">Powdery mildew agent</name>
    <dbReference type="NCBI Taxonomy" id="50730"/>
    <lineage>
        <taxon>Eukaryota</taxon>
        <taxon>Fungi</taxon>
        <taxon>Dikarya</taxon>
        <taxon>Ascomycota</taxon>
        <taxon>Pezizomycotina</taxon>
        <taxon>Dothideomycetes</taxon>
        <taxon>Pleosporomycetidae</taxon>
        <taxon>Pleosporales</taxon>
        <taxon>Pleosporineae</taxon>
        <taxon>Phaeosphaeriaceae</taxon>
        <taxon>Ampelomyces</taxon>
    </lineage>
</organism>
<dbReference type="FunFam" id="3.40.50.300:FF:001425">
    <property type="entry name" value="Dynamin GTPase, putative"/>
    <property type="match status" value="1"/>
</dbReference>
<dbReference type="InterPro" id="IPR027417">
    <property type="entry name" value="P-loop_NTPase"/>
</dbReference>
<dbReference type="AlphaFoldDB" id="A0A6A5QBT5"/>
<dbReference type="InterPro" id="IPR000375">
    <property type="entry name" value="Dynamin_stalk"/>
</dbReference>
<dbReference type="GO" id="GO:0048312">
    <property type="term" value="P:intracellular distribution of mitochondria"/>
    <property type="evidence" value="ECO:0007669"/>
    <property type="project" value="TreeGrafter"/>
</dbReference>
<dbReference type="GO" id="GO:0005525">
    <property type="term" value="F:GTP binding"/>
    <property type="evidence" value="ECO:0007669"/>
    <property type="project" value="InterPro"/>
</dbReference>
<dbReference type="GO" id="GO:0016020">
    <property type="term" value="C:membrane"/>
    <property type="evidence" value="ECO:0007669"/>
    <property type="project" value="TreeGrafter"/>
</dbReference>
<dbReference type="EMBL" id="ML979139">
    <property type="protein sequence ID" value="KAF1912859.1"/>
    <property type="molecule type" value="Genomic_DNA"/>
</dbReference>
<keyword evidence="1" id="KW-0547">Nucleotide-binding</keyword>
<dbReference type="GO" id="GO:0005739">
    <property type="term" value="C:mitochondrion"/>
    <property type="evidence" value="ECO:0007669"/>
    <property type="project" value="TreeGrafter"/>
</dbReference>
<dbReference type="InterPro" id="IPR020850">
    <property type="entry name" value="GED_dom"/>
</dbReference>
<evidence type="ECO:0000313" key="5">
    <source>
        <dbReference type="EMBL" id="KAF1912859.1"/>
    </source>
</evidence>
<dbReference type="Gene3D" id="1.20.120.1240">
    <property type="entry name" value="Dynamin, middle domain"/>
    <property type="match status" value="1"/>
</dbReference>
<keyword evidence="2" id="KW-0342">GTP-binding</keyword>
<dbReference type="GO" id="GO:0005874">
    <property type="term" value="C:microtubule"/>
    <property type="evidence" value="ECO:0007669"/>
    <property type="project" value="TreeGrafter"/>
</dbReference>
<dbReference type="GO" id="GO:0003924">
    <property type="term" value="F:GTPase activity"/>
    <property type="evidence" value="ECO:0007669"/>
    <property type="project" value="InterPro"/>
</dbReference>
<dbReference type="PROSITE" id="PS51388">
    <property type="entry name" value="GED"/>
    <property type="match status" value="1"/>
</dbReference>
<dbReference type="InterPro" id="IPR001401">
    <property type="entry name" value="Dynamin_GTPase"/>
</dbReference>
<dbReference type="InterPro" id="IPR030381">
    <property type="entry name" value="G_DYNAMIN_dom"/>
</dbReference>